<evidence type="ECO:0000313" key="1">
    <source>
        <dbReference type="EMBL" id="TCC21662.1"/>
    </source>
</evidence>
<dbReference type="InterPro" id="IPR036291">
    <property type="entry name" value="NAD(P)-bd_dom_sf"/>
</dbReference>
<organism evidence="1 2">
    <name type="scientific">Kribbella sindirgiensis</name>
    <dbReference type="NCBI Taxonomy" id="1124744"/>
    <lineage>
        <taxon>Bacteria</taxon>
        <taxon>Bacillati</taxon>
        <taxon>Actinomycetota</taxon>
        <taxon>Actinomycetes</taxon>
        <taxon>Propionibacteriales</taxon>
        <taxon>Kribbellaceae</taxon>
        <taxon>Kribbella</taxon>
    </lineage>
</organism>
<dbReference type="AlphaFoldDB" id="A0A4R0I7T8"/>
<evidence type="ECO:0000313" key="2">
    <source>
        <dbReference type="Proteomes" id="UP000292695"/>
    </source>
</evidence>
<dbReference type="Proteomes" id="UP000292695">
    <property type="component" value="Unassembled WGS sequence"/>
</dbReference>
<dbReference type="EMBL" id="SJKA01000019">
    <property type="protein sequence ID" value="TCC21662.1"/>
    <property type="molecule type" value="Genomic_DNA"/>
</dbReference>
<evidence type="ECO:0008006" key="3">
    <source>
        <dbReference type="Google" id="ProtNLM"/>
    </source>
</evidence>
<dbReference type="RefSeq" id="WP_131295463.1">
    <property type="nucleotide sequence ID" value="NZ_SJKA01000019.1"/>
</dbReference>
<keyword evidence="2" id="KW-1185">Reference proteome</keyword>
<dbReference type="OrthoDB" id="9797931at2"/>
<dbReference type="SUPFAM" id="SSF51735">
    <property type="entry name" value="NAD(P)-binding Rossmann-fold domains"/>
    <property type="match status" value="1"/>
</dbReference>
<sequence length="137" mass="14219">MTSQPPSASRPRRARLKCFGQILDATGTPAGTAAALNLATEGGIVVILGLCGKPTVPIDVDSLVLRDLALIGSPGVWPEVITLVATGQILPSTLVSHRYSIAQAAQAFALADAAAETTHRIVLHPSDFATEITSYDC</sequence>
<gene>
    <name evidence="1" type="ORF">E0H50_35905</name>
</gene>
<reference evidence="1 2" key="1">
    <citation type="submission" date="2019-02" db="EMBL/GenBank/DDBJ databases">
        <title>Kribbella capetownensis sp. nov. and Kribbella speibonae sp. nov., isolated from soil.</title>
        <authorList>
            <person name="Curtis S.M."/>
            <person name="Norton I."/>
            <person name="Everest G.J."/>
            <person name="Meyers P.R."/>
        </authorList>
    </citation>
    <scope>NUCLEOTIDE SEQUENCE [LARGE SCALE GENOMIC DNA]</scope>
    <source>
        <strain evidence="1 2">DSM 27082</strain>
    </source>
</reference>
<dbReference type="Gene3D" id="3.40.50.720">
    <property type="entry name" value="NAD(P)-binding Rossmann-like Domain"/>
    <property type="match status" value="1"/>
</dbReference>
<proteinExistence type="predicted"/>
<dbReference type="Gene3D" id="3.90.180.10">
    <property type="entry name" value="Medium-chain alcohol dehydrogenases, catalytic domain"/>
    <property type="match status" value="1"/>
</dbReference>
<protein>
    <recommendedName>
        <fullName evidence="3">Alcohol dehydrogenase-like C-terminal domain-containing protein</fullName>
    </recommendedName>
</protein>
<comment type="caution">
    <text evidence="1">The sequence shown here is derived from an EMBL/GenBank/DDBJ whole genome shotgun (WGS) entry which is preliminary data.</text>
</comment>
<name>A0A4R0I7T8_9ACTN</name>
<accession>A0A4R0I7T8</accession>